<dbReference type="EMBL" id="FWEV01000142">
    <property type="protein sequence ID" value="SLM30439.1"/>
    <property type="molecule type" value="Genomic_DNA"/>
</dbReference>
<evidence type="ECO:0000256" key="4">
    <source>
        <dbReference type="ARBA" id="ARBA00022692"/>
    </source>
</evidence>
<keyword evidence="7 9" id="KW-0472">Membrane</keyword>
<gene>
    <name evidence="10" type="ORF">MTBBW1_2260006</name>
</gene>
<dbReference type="Pfam" id="PF02653">
    <property type="entry name" value="BPD_transp_2"/>
    <property type="match status" value="1"/>
</dbReference>
<dbReference type="GO" id="GO:0006865">
    <property type="term" value="P:amino acid transport"/>
    <property type="evidence" value="ECO:0007669"/>
    <property type="project" value="UniProtKB-KW"/>
</dbReference>
<protein>
    <submittedName>
        <fullName evidence="10">Inner-membrane translocator</fullName>
    </submittedName>
</protein>
<dbReference type="PANTHER" id="PTHR11795:SF451">
    <property type="entry name" value="ABC TRANSPORTER PERMEASE PROTEIN"/>
    <property type="match status" value="1"/>
</dbReference>
<keyword evidence="11" id="KW-1185">Reference proteome</keyword>
<keyword evidence="6 9" id="KW-1133">Transmembrane helix</keyword>
<evidence type="ECO:0000256" key="2">
    <source>
        <dbReference type="ARBA" id="ARBA00022448"/>
    </source>
</evidence>
<evidence type="ECO:0000313" key="11">
    <source>
        <dbReference type="Proteomes" id="UP000191931"/>
    </source>
</evidence>
<evidence type="ECO:0000256" key="3">
    <source>
        <dbReference type="ARBA" id="ARBA00022475"/>
    </source>
</evidence>
<feature type="transmembrane region" description="Helical" evidence="9">
    <location>
        <begin position="289"/>
        <end position="309"/>
    </location>
</feature>
<dbReference type="AlphaFoldDB" id="A0A1W1HD85"/>
<organism evidence="10 11">
    <name type="scientific">Desulfamplus magnetovallimortis</name>
    <dbReference type="NCBI Taxonomy" id="1246637"/>
    <lineage>
        <taxon>Bacteria</taxon>
        <taxon>Pseudomonadati</taxon>
        <taxon>Thermodesulfobacteriota</taxon>
        <taxon>Desulfobacteria</taxon>
        <taxon>Desulfobacterales</taxon>
        <taxon>Desulfobacteraceae</taxon>
        <taxon>Desulfamplus</taxon>
    </lineage>
</organism>
<comment type="subcellular location">
    <subcellularLocation>
        <location evidence="1">Cell membrane</location>
        <topology evidence="1">Multi-pass membrane protein</topology>
    </subcellularLocation>
</comment>
<keyword evidence="4 9" id="KW-0812">Transmembrane</keyword>
<dbReference type="Proteomes" id="UP000191931">
    <property type="component" value="Unassembled WGS sequence"/>
</dbReference>
<evidence type="ECO:0000313" key="10">
    <source>
        <dbReference type="EMBL" id="SLM30439.1"/>
    </source>
</evidence>
<dbReference type="PANTHER" id="PTHR11795">
    <property type="entry name" value="BRANCHED-CHAIN AMINO ACID TRANSPORT SYSTEM PERMEASE PROTEIN LIVH"/>
    <property type="match status" value="1"/>
</dbReference>
<keyword evidence="3" id="KW-1003">Cell membrane</keyword>
<feature type="transmembrane region" description="Helical" evidence="9">
    <location>
        <begin position="242"/>
        <end position="269"/>
    </location>
</feature>
<dbReference type="STRING" id="1246637.MTBBW1_2260006"/>
<evidence type="ECO:0000256" key="9">
    <source>
        <dbReference type="SAM" id="Phobius"/>
    </source>
</evidence>
<accession>A0A1W1HD85</accession>
<evidence type="ECO:0000256" key="6">
    <source>
        <dbReference type="ARBA" id="ARBA00022989"/>
    </source>
</evidence>
<keyword evidence="2" id="KW-0813">Transport</keyword>
<feature type="transmembrane region" description="Helical" evidence="9">
    <location>
        <begin position="52"/>
        <end position="71"/>
    </location>
</feature>
<dbReference type="InterPro" id="IPR052157">
    <property type="entry name" value="BCAA_transport_permease"/>
</dbReference>
<evidence type="ECO:0000256" key="8">
    <source>
        <dbReference type="ARBA" id="ARBA00037998"/>
    </source>
</evidence>
<feature type="transmembrane region" description="Helical" evidence="9">
    <location>
        <begin position="149"/>
        <end position="178"/>
    </location>
</feature>
<feature type="transmembrane region" description="Helical" evidence="9">
    <location>
        <begin position="22"/>
        <end position="45"/>
    </location>
</feature>
<dbReference type="GO" id="GO:0022857">
    <property type="term" value="F:transmembrane transporter activity"/>
    <property type="evidence" value="ECO:0007669"/>
    <property type="project" value="InterPro"/>
</dbReference>
<dbReference type="CDD" id="cd06582">
    <property type="entry name" value="TM_PBP1_LivH_like"/>
    <property type="match status" value="1"/>
</dbReference>
<feature type="transmembrane region" description="Helical" evidence="9">
    <location>
        <begin position="77"/>
        <end position="97"/>
    </location>
</feature>
<sequence length="315" mass="33726">MKIIRFFLTKCSGDRYIAMSYFFQIVISGVVVGSIYALAALGLVLVYKSSRVANFAHGQIIAAGAFITYALTVWASIPVYISFVLSMLITFCLAWSVERIFLRRLIGEPIISVIMVTIGLASILDGLIYLTPFGTENFSFPSFFPQEPIMVGGVSISWTQLVGVIITFILIGGFSWFFKKSTVGISMRAVSDDQFASMSVGISVPGVFGLAWATAGLSAAAAGCIIGNITGLNFDTLHSFGIVVFPVVILGGLDSILGAVVAGIIMGLIQQFAGGYIDGNWGLNGTGEVLPYIILLIILLIKPHGLFGIHEIERV</sequence>
<comment type="similarity">
    <text evidence="8">Belongs to the binding-protein-dependent transport system permease family. LivHM subfamily.</text>
</comment>
<evidence type="ECO:0000256" key="1">
    <source>
        <dbReference type="ARBA" id="ARBA00004651"/>
    </source>
</evidence>
<proteinExistence type="inferred from homology"/>
<evidence type="ECO:0000256" key="7">
    <source>
        <dbReference type="ARBA" id="ARBA00023136"/>
    </source>
</evidence>
<dbReference type="InterPro" id="IPR001851">
    <property type="entry name" value="ABC_transp_permease"/>
</dbReference>
<dbReference type="GO" id="GO:0005886">
    <property type="term" value="C:plasma membrane"/>
    <property type="evidence" value="ECO:0007669"/>
    <property type="project" value="UniProtKB-SubCell"/>
</dbReference>
<evidence type="ECO:0000256" key="5">
    <source>
        <dbReference type="ARBA" id="ARBA00022970"/>
    </source>
</evidence>
<keyword evidence="5" id="KW-0029">Amino-acid transport</keyword>
<name>A0A1W1HD85_9BACT</name>
<reference evidence="10 11" key="1">
    <citation type="submission" date="2017-03" db="EMBL/GenBank/DDBJ databases">
        <authorList>
            <person name="Afonso C.L."/>
            <person name="Miller P.J."/>
            <person name="Scott M.A."/>
            <person name="Spackman E."/>
            <person name="Goraichik I."/>
            <person name="Dimitrov K.M."/>
            <person name="Suarez D.L."/>
            <person name="Swayne D.E."/>
        </authorList>
    </citation>
    <scope>NUCLEOTIDE SEQUENCE [LARGE SCALE GENOMIC DNA]</scope>
    <source>
        <strain evidence="10">PRJEB14757</strain>
    </source>
</reference>
<feature type="transmembrane region" description="Helical" evidence="9">
    <location>
        <begin position="109"/>
        <end position="129"/>
    </location>
</feature>